<dbReference type="AlphaFoldDB" id="A0A0A9FDN1"/>
<reference evidence="1" key="2">
    <citation type="journal article" date="2015" name="Data Brief">
        <title>Shoot transcriptome of the giant reed, Arundo donax.</title>
        <authorList>
            <person name="Barrero R.A."/>
            <person name="Guerrero F.D."/>
            <person name="Moolhuijzen P."/>
            <person name="Goolsby J.A."/>
            <person name="Tidwell J."/>
            <person name="Bellgard S.E."/>
            <person name="Bellgard M.I."/>
        </authorList>
    </citation>
    <scope>NUCLEOTIDE SEQUENCE</scope>
    <source>
        <tissue evidence="1">Shoot tissue taken approximately 20 cm above the soil surface</tissue>
    </source>
</reference>
<proteinExistence type="predicted"/>
<organism evidence="1">
    <name type="scientific">Arundo donax</name>
    <name type="common">Giant reed</name>
    <name type="synonym">Donax arundinaceus</name>
    <dbReference type="NCBI Taxonomy" id="35708"/>
    <lineage>
        <taxon>Eukaryota</taxon>
        <taxon>Viridiplantae</taxon>
        <taxon>Streptophyta</taxon>
        <taxon>Embryophyta</taxon>
        <taxon>Tracheophyta</taxon>
        <taxon>Spermatophyta</taxon>
        <taxon>Magnoliopsida</taxon>
        <taxon>Liliopsida</taxon>
        <taxon>Poales</taxon>
        <taxon>Poaceae</taxon>
        <taxon>PACMAD clade</taxon>
        <taxon>Arundinoideae</taxon>
        <taxon>Arundineae</taxon>
        <taxon>Arundo</taxon>
    </lineage>
</organism>
<name>A0A0A9FDN1_ARUDO</name>
<reference evidence="1" key="1">
    <citation type="submission" date="2014-09" db="EMBL/GenBank/DDBJ databases">
        <authorList>
            <person name="Magalhaes I.L.F."/>
            <person name="Oliveira U."/>
            <person name="Santos F.R."/>
            <person name="Vidigal T.H.D.A."/>
            <person name="Brescovit A.D."/>
            <person name="Santos A.J."/>
        </authorList>
    </citation>
    <scope>NUCLEOTIDE SEQUENCE</scope>
    <source>
        <tissue evidence="1">Shoot tissue taken approximately 20 cm above the soil surface</tissue>
    </source>
</reference>
<evidence type="ECO:0000313" key="1">
    <source>
        <dbReference type="EMBL" id="JAE10467.1"/>
    </source>
</evidence>
<dbReference type="EMBL" id="GBRH01187429">
    <property type="protein sequence ID" value="JAE10467.1"/>
    <property type="molecule type" value="Transcribed_RNA"/>
</dbReference>
<protein>
    <submittedName>
        <fullName evidence="1">Uncharacterized protein</fullName>
    </submittedName>
</protein>
<sequence length="37" mass="4485">MHKVYQWRCMLQLIDNVYLVTSVFYLVIIDQVAQQLI</sequence>
<accession>A0A0A9FDN1</accession>